<dbReference type="GO" id="GO:0090374">
    <property type="term" value="P:oligopeptide export from mitochondrion"/>
    <property type="evidence" value="ECO:0007669"/>
    <property type="project" value="TreeGrafter"/>
</dbReference>
<accession>A0AAV7VYQ8</accession>
<evidence type="ECO:0000256" key="5">
    <source>
        <dbReference type="ARBA" id="ARBA00023180"/>
    </source>
</evidence>
<dbReference type="InterPro" id="IPR027417">
    <property type="entry name" value="P-loop_NTPase"/>
</dbReference>
<sequence>MTWSAAGPWSGAPGRCRSRRRKHSGMDWRPIGASRLLEDGPEAAVVLQDESAPGEERRRHGGPGQGMTAQRRGGDTARSGQVGTVWGGGRRTQLSGGQKQRVAIAHALVRRPKILLLDEATSALDTESEAVVQAALDKPRRDPVTELGLRGSVVKPGGL</sequence>
<evidence type="ECO:0000313" key="8">
    <source>
        <dbReference type="EMBL" id="KAJ1205185.1"/>
    </source>
</evidence>
<keyword evidence="9" id="KW-1185">Reference proteome</keyword>
<dbReference type="Proteomes" id="UP001066276">
    <property type="component" value="Chromosome 1_2"/>
</dbReference>
<comment type="caution">
    <text evidence="8">The sequence shown here is derived from an EMBL/GenBank/DDBJ whole genome shotgun (WGS) entry which is preliminary data.</text>
</comment>
<organism evidence="8 9">
    <name type="scientific">Pleurodeles waltl</name>
    <name type="common">Iberian ribbed newt</name>
    <dbReference type="NCBI Taxonomy" id="8319"/>
    <lineage>
        <taxon>Eukaryota</taxon>
        <taxon>Metazoa</taxon>
        <taxon>Chordata</taxon>
        <taxon>Craniata</taxon>
        <taxon>Vertebrata</taxon>
        <taxon>Euteleostomi</taxon>
        <taxon>Amphibia</taxon>
        <taxon>Batrachia</taxon>
        <taxon>Caudata</taxon>
        <taxon>Salamandroidea</taxon>
        <taxon>Salamandridae</taxon>
        <taxon>Pleurodelinae</taxon>
        <taxon>Pleurodeles</taxon>
    </lineage>
</organism>
<gene>
    <name evidence="8" type="ORF">NDU88_000620</name>
</gene>
<keyword evidence="3" id="KW-0677">Repeat</keyword>
<keyword evidence="5" id="KW-0325">Glycoprotein</keyword>
<feature type="region of interest" description="Disordered" evidence="6">
    <location>
        <begin position="1"/>
        <end position="98"/>
    </location>
</feature>
<dbReference type="Gene3D" id="3.40.50.300">
    <property type="entry name" value="P-loop containing nucleotide triphosphate hydrolases"/>
    <property type="match status" value="1"/>
</dbReference>
<reference evidence="8" key="1">
    <citation type="journal article" date="2022" name="bioRxiv">
        <title>Sequencing and chromosome-scale assembly of the giantPleurodeles waltlgenome.</title>
        <authorList>
            <person name="Brown T."/>
            <person name="Elewa A."/>
            <person name="Iarovenko S."/>
            <person name="Subramanian E."/>
            <person name="Araus A.J."/>
            <person name="Petzold A."/>
            <person name="Susuki M."/>
            <person name="Suzuki K.-i.T."/>
            <person name="Hayashi T."/>
            <person name="Toyoda A."/>
            <person name="Oliveira C."/>
            <person name="Osipova E."/>
            <person name="Leigh N.D."/>
            <person name="Simon A."/>
            <person name="Yun M.H."/>
        </authorList>
    </citation>
    <scope>NUCLEOTIDE SEQUENCE</scope>
    <source>
        <strain evidence="8">20211129_DDA</strain>
        <tissue evidence="8">Liver</tissue>
    </source>
</reference>
<evidence type="ECO:0000313" key="9">
    <source>
        <dbReference type="Proteomes" id="UP001066276"/>
    </source>
</evidence>
<dbReference type="SUPFAM" id="SSF52540">
    <property type="entry name" value="P-loop containing nucleoside triphosphate hydrolases"/>
    <property type="match status" value="1"/>
</dbReference>
<evidence type="ECO:0000256" key="4">
    <source>
        <dbReference type="ARBA" id="ARBA00022967"/>
    </source>
</evidence>
<dbReference type="InterPro" id="IPR039421">
    <property type="entry name" value="Type_1_exporter"/>
</dbReference>
<proteinExistence type="predicted"/>
<dbReference type="InterPro" id="IPR003439">
    <property type="entry name" value="ABC_transporter-like_ATP-bd"/>
</dbReference>
<dbReference type="PANTHER" id="PTHR43394">
    <property type="entry name" value="ATP-DEPENDENT PERMEASE MDL1, MITOCHONDRIAL"/>
    <property type="match status" value="1"/>
</dbReference>
<dbReference type="EMBL" id="JANPWB010000002">
    <property type="protein sequence ID" value="KAJ1205185.1"/>
    <property type="molecule type" value="Genomic_DNA"/>
</dbReference>
<dbReference type="Pfam" id="PF00005">
    <property type="entry name" value="ABC_tran"/>
    <property type="match status" value="1"/>
</dbReference>
<dbReference type="PANTHER" id="PTHR43394:SF28">
    <property type="entry name" value="ATP-BINDING CASSETTE SUBFAMILY B MEMBER 1"/>
    <property type="match status" value="1"/>
</dbReference>
<evidence type="ECO:0000256" key="3">
    <source>
        <dbReference type="ARBA" id="ARBA00022737"/>
    </source>
</evidence>
<dbReference type="GO" id="GO:0005743">
    <property type="term" value="C:mitochondrial inner membrane"/>
    <property type="evidence" value="ECO:0007669"/>
    <property type="project" value="TreeGrafter"/>
</dbReference>
<dbReference type="GO" id="GO:0005524">
    <property type="term" value="F:ATP binding"/>
    <property type="evidence" value="ECO:0007669"/>
    <property type="project" value="InterPro"/>
</dbReference>
<evidence type="ECO:0000259" key="7">
    <source>
        <dbReference type="Pfam" id="PF00005"/>
    </source>
</evidence>
<keyword evidence="4" id="KW-1278">Translocase</keyword>
<dbReference type="GO" id="GO:0016887">
    <property type="term" value="F:ATP hydrolysis activity"/>
    <property type="evidence" value="ECO:0007669"/>
    <property type="project" value="InterPro"/>
</dbReference>
<protein>
    <recommendedName>
        <fullName evidence="7">ABC transporter domain-containing protein</fullName>
    </recommendedName>
</protein>
<evidence type="ECO:0000256" key="2">
    <source>
        <dbReference type="ARBA" id="ARBA00022553"/>
    </source>
</evidence>
<evidence type="ECO:0000256" key="1">
    <source>
        <dbReference type="ARBA" id="ARBA00022448"/>
    </source>
</evidence>
<keyword evidence="2" id="KW-0597">Phosphoprotein</keyword>
<feature type="domain" description="ABC transporter" evidence="7">
    <location>
        <begin position="91"/>
        <end position="122"/>
    </location>
</feature>
<evidence type="ECO:0000256" key="6">
    <source>
        <dbReference type="SAM" id="MobiDB-lite"/>
    </source>
</evidence>
<keyword evidence="1" id="KW-0813">Transport</keyword>
<dbReference type="GO" id="GO:0015421">
    <property type="term" value="F:ABC-type oligopeptide transporter activity"/>
    <property type="evidence" value="ECO:0007669"/>
    <property type="project" value="TreeGrafter"/>
</dbReference>
<name>A0AAV7VYQ8_PLEWA</name>
<dbReference type="AlphaFoldDB" id="A0AAV7VYQ8"/>